<feature type="region of interest" description="Disordered" evidence="1">
    <location>
        <begin position="1"/>
        <end position="22"/>
    </location>
</feature>
<name>A0A2N5SBF5_9BASI</name>
<dbReference type="EMBL" id="PGCJ01001054">
    <property type="protein sequence ID" value="PLW10581.1"/>
    <property type="molecule type" value="Genomic_DNA"/>
</dbReference>
<proteinExistence type="predicted"/>
<keyword evidence="3" id="KW-1185">Reference proteome</keyword>
<evidence type="ECO:0000313" key="3">
    <source>
        <dbReference type="Proteomes" id="UP000235388"/>
    </source>
</evidence>
<accession>A0A2N5SBF5</accession>
<protein>
    <submittedName>
        <fullName evidence="2">Uncharacterized protein</fullName>
    </submittedName>
</protein>
<dbReference type="Proteomes" id="UP000235388">
    <property type="component" value="Unassembled WGS sequence"/>
</dbReference>
<comment type="caution">
    <text evidence="2">The sequence shown here is derived from an EMBL/GenBank/DDBJ whole genome shotgun (WGS) entry which is preliminary data.</text>
</comment>
<sequence length="108" mass="11742">MVGTNNANHQPSLIHSSSGENSSNPIFINSDADIVIVTTSHVTEATNASPKTNPVLICNNHTKDLKKMCLTCNQMKEYFKGKIHKMSFGGGIEVGNHHHEQPESSNQA</sequence>
<dbReference type="AlphaFoldDB" id="A0A2N5SBF5"/>
<evidence type="ECO:0000256" key="1">
    <source>
        <dbReference type="SAM" id="MobiDB-lite"/>
    </source>
</evidence>
<feature type="region of interest" description="Disordered" evidence="1">
    <location>
        <begin position="89"/>
        <end position="108"/>
    </location>
</feature>
<gene>
    <name evidence="2" type="ORF">PCANC_19717</name>
</gene>
<organism evidence="2 3">
    <name type="scientific">Puccinia coronata f. sp. avenae</name>
    <dbReference type="NCBI Taxonomy" id="200324"/>
    <lineage>
        <taxon>Eukaryota</taxon>
        <taxon>Fungi</taxon>
        <taxon>Dikarya</taxon>
        <taxon>Basidiomycota</taxon>
        <taxon>Pucciniomycotina</taxon>
        <taxon>Pucciniomycetes</taxon>
        <taxon>Pucciniales</taxon>
        <taxon>Pucciniaceae</taxon>
        <taxon>Puccinia</taxon>
    </lineage>
</organism>
<reference evidence="2 3" key="1">
    <citation type="submission" date="2017-11" db="EMBL/GenBank/DDBJ databases">
        <title>De novo assembly and phasing of dikaryotic genomes from two isolates of Puccinia coronata f. sp. avenae, the causal agent of oat crown rust.</title>
        <authorList>
            <person name="Miller M.E."/>
            <person name="Zhang Y."/>
            <person name="Omidvar V."/>
            <person name="Sperschneider J."/>
            <person name="Schwessinger B."/>
            <person name="Raley C."/>
            <person name="Palmer J.M."/>
            <person name="Garnica D."/>
            <person name="Upadhyaya N."/>
            <person name="Rathjen J."/>
            <person name="Taylor J.M."/>
            <person name="Park R.F."/>
            <person name="Dodds P.N."/>
            <person name="Hirsch C.D."/>
            <person name="Kianian S.F."/>
            <person name="Figueroa M."/>
        </authorList>
    </citation>
    <scope>NUCLEOTIDE SEQUENCE [LARGE SCALE GENOMIC DNA]</scope>
    <source>
        <strain evidence="2">12NC29</strain>
    </source>
</reference>
<evidence type="ECO:0000313" key="2">
    <source>
        <dbReference type="EMBL" id="PLW10581.1"/>
    </source>
</evidence>